<dbReference type="CTD" id="8233810"/>
<protein>
    <submittedName>
        <fullName evidence="1 2">Uncharacterized protein</fullName>
    </submittedName>
</protein>
<evidence type="ECO:0000313" key="2">
    <source>
        <dbReference type="EnsemblMetazoa" id="PHUM018980-PA"/>
    </source>
</evidence>
<proteinExistence type="predicted"/>
<organism>
    <name type="scientific">Pediculus humanus subsp. corporis</name>
    <name type="common">Body louse</name>
    <dbReference type="NCBI Taxonomy" id="121224"/>
    <lineage>
        <taxon>Eukaryota</taxon>
        <taxon>Metazoa</taxon>
        <taxon>Ecdysozoa</taxon>
        <taxon>Arthropoda</taxon>
        <taxon>Hexapoda</taxon>
        <taxon>Insecta</taxon>
        <taxon>Pterygota</taxon>
        <taxon>Neoptera</taxon>
        <taxon>Paraneoptera</taxon>
        <taxon>Psocodea</taxon>
        <taxon>Troctomorpha</taxon>
        <taxon>Phthiraptera</taxon>
        <taxon>Anoplura</taxon>
        <taxon>Pediculidae</taxon>
        <taxon>Pediculus</taxon>
    </lineage>
</organism>
<dbReference type="EnsemblMetazoa" id="PHUM018980-RA">
    <property type="protein sequence ID" value="PHUM018980-PA"/>
    <property type="gene ID" value="PHUM018980"/>
</dbReference>
<evidence type="ECO:0000313" key="3">
    <source>
        <dbReference type="Proteomes" id="UP000009046"/>
    </source>
</evidence>
<evidence type="ECO:0000313" key="1">
    <source>
        <dbReference type="EMBL" id="EEB10110.1"/>
    </source>
</evidence>
<gene>
    <name evidence="2" type="primary">8233810</name>
    <name evidence="1" type="ORF">Phum_PHUM018980</name>
</gene>
<dbReference type="VEuPathDB" id="VectorBase:PHUM018980"/>
<reference evidence="1" key="2">
    <citation type="submission" date="2007-04" db="EMBL/GenBank/DDBJ databases">
        <title>The genome of the human body louse.</title>
        <authorList>
            <consortium name="The Human Body Louse Genome Consortium"/>
            <person name="Kirkness E."/>
            <person name="Walenz B."/>
            <person name="Hass B."/>
            <person name="Bruggner R."/>
            <person name="Strausberg R."/>
        </authorList>
    </citation>
    <scope>NUCLEOTIDE SEQUENCE</scope>
    <source>
        <strain evidence="1">USDA</strain>
    </source>
</reference>
<reference evidence="2" key="3">
    <citation type="submission" date="2021-02" db="UniProtKB">
        <authorList>
            <consortium name="EnsemblMetazoa"/>
        </authorList>
    </citation>
    <scope>IDENTIFICATION</scope>
    <source>
        <strain evidence="2">USDA</strain>
    </source>
</reference>
<sequence length="87" mass="10364">MWPEIFMHDRFVLFFFCSFDSLPPSQFNISELYNFFFRREGERGKKGKEMNDSSSTIDSSFTTNYFSATDSYSTMDFSSTINFSYYH</sequence>
<dbReference type="AlphaFoldDB" id="E0V9P1"/>
<dbReference type="Proteomes" id="UP000009046">
    <property type="component" value="Unassembled WGS sequence"/>
</dbReference>
<dbReference type="InParanoid" id="E0V9P1"/>
<dbReference type="RefSeq" id="XP_002422848.1">
    <property type="nucleotide sequence ID" value="XM_002422803.1"/>
</dbReference>
<dbReference type="GeneID" id="8233810"/>
<reference evidence="1" key="1">
    <citation type="submission" date="2007-04" db="EMBL/GenBank/DDBJ databases">
        <title>Annotation of Pediculus humanus corporis strain USDA.</title>
        <authorList>
            <person name="Kirkness E."/>
            <person name="Hannick L."/>
            <person name="Hass B."/>
            <person name="Bruggner R."/>
            <person name="Lawson D."/>
            <person name="Bidwell S."/>
            <person name="Joardar V."/>
            <person name="Caler E."/>
            <person name="Walenz B."/>
            <person name="Inman J."/>
            <person name="Schobel S."/>
            <person name="Galinsky K."/>
            <person name="Amedeo P."/>
            <person name="Strausberg R."/>
        </authorList>
    </citation>
    <scope>NUCLEOTIDE SEQUENCE</scope>
    <source>
        <strain evidence="1">USDA</strain>
    </source>
</reference>
<dbReference type="EMBL" id="AAZO01000230">
    <property type="status" value="NOT_ANNOTATED_CDS"/>
    <property type="molecule type" value="Genomic_DNA"/>
</dbReference>
<name>E0V9P1_PEDHC</name>
<dbReference type="EMBL" id="DS234995">
    <property type="protein sequence ID" value="EEB10110.1"/>
    <property type="molecule type" value="Genomic_DNA"/>
</dbReference>
<dbReference type="KEGG" id="phu:Phum_PHUM018980"/>
<dbReference type="HOGENOM" id="CLU_2486036_0_0_1"/>
<accession>E0V9P1</accession>
<keyword evidence="3" id="KW-1185">Reference proteome</keyword>